<feature type="non-terminal residue" evidence="4">
    <location>
        <position position="172"/>
    </location>
</feature>
<sequence>MYIVTFYSFKGGVGRSLALVNVAAQLASTGRTVLIVDFDLEAPGLHTFNLPKPKRGQLGLVDYVSEYLHSGKAPEDMTRFVYQCPTQSPLFETEQGSLWVMLAGHLGEGYANRFNQIDWRDLYSRHNGYLLFENLKSQWKEFIKPDYVLIDSRTGHTDVGGICTRQLPDAVV</sequence>
<reference evidence="4" key="1">
    <citation type="journal article" date="2015" name="Nature">
        <title>Complex archaea that bridge the gap between prokaryotes and eukaryotes.</title>
        <authorList>
            <person name="Spang A."/>
            <person name="Saw J.H."/>
            <person name="Jorgensen S.L."/>
            <person name="Zaremba-Niedzwiedzka K."/>
            <person name="Martijn J."/>
            <person name="Lind A.E."/>
            <person name="van Eijk R."/>
            <person name="Schleper C."/>
            <person name="Guy L."/>
            <person name="Ettema T.J."/>
        </authorList>
    </citation>
    <scope>NUCLEOTIDE SEQUENCE</scope>
</reference>
<accession>A0A0F9AUP7</accession>
<comment type="caution">
    <text evidence="4">The sequence shown here is derived from an EMBL/GenBank/DDBJ whole genome shotgun (WGS) entry which is preliminary data.</text>
</comment>
<evidence type="ECO:0000256" key="2">
    <source>
        <dbReference type="ARBA" id="ARBA00022840"/>
    </source>
</evidence>
<dbReference type="SUPFAM" id="SSF52540">
    <property type="entry name" value="P-loop containing nucleoside triphosphate hydrolases"/>
    <property type="match status" value="1"/>
</dbReference>
<dbReference type="PANTHER" id="PTHR43384">
    <property type="entry name" value="SEPTUM SITE-DETERMINING PROTEIN MIND HOMOLOG, CHLOROPLASTIC-RELATED"/>
    <property type="match status" value="1"/>
</dbReference>
<dbReference type="GO" id="GO:0005524">
    <property type="term" value="F:ATP binding"/>
    <property type="evidence" value="ECO:0007669"/>
    <property type="project" value="UniProtKB-KW"/>
</dbReference>
<evidence type="ECO:0000259" key="3">
    <source>
        <dbReference type="Pfam" id="PF13614"/>
    </source>
</evidence>
<dbReference type="InterPro" id="IPR027417">
    <property type="entry name" value="P-loop_NTPase"/>
</dbReference>
<dbReference type="GO" id="GO:0005829">
    <property type="term" value="C:cytosol"/>
    <property type="evidence" value="ECO:0007669"/>
    <property type="project" value="TreeGrafter"/>
</dbReference>
<organism evidence="4">
    <name type="scientific">marine sediment metagenome</name>
    <dbReference type="NCBI Taxonomy" id="412755"/>
    <lineage>
        <taxon>unclassified sequences</taxon>
        <taxon>metagenomes</taxon>
        <taxon>ecological metagenomes</taxon>
    </lineage>
</organism>
<dbReference type="GO" id="GO:0051782">
    <property type="term" value="P:negative regulation of cell division"/>
    <property type="evidence" value="ECO:0007669"/>
    <property type="project" value="TreeGrafter"/>
</dbReference>
<feature type="domain" description="AAA" evidence="3">
    <location>
        <begin position="2"/>
        <end position="41"/>
    </location>
</feature>
<name>A0A0F9AUP7_9ZZZZ</name>
<dbReference type="InterPro" id="IPR050625">
    <property type="entry name" value="ParA/MinD_ATPase"/>
</dbReference>
<gene>
    <name evidence="4" type="ORF">LCGC14_2606820</name>
</gene>
<keyword evidence="1" id="KW-0547">Nucleotide-binding</keyword>
<dbReference type="GO" id="GO:0016887">
    <property type="term" value="F:ATP hydrolysis activity"/>
    <property type="evidence" value="ECO:0007669"/>
    <property type="project" value="TreeGrafter"/>
</dbReference>
<dbReference type="GO" id="GO:0009898">
    <property type="term" value="C:cytoplasmic side of plasma membrane"/>
    <property type="evidence" value="ECO:0007669"/>
    <property type="project" value="TreeGrafter"/>
</dbReference>
<keyword evidence="2" id="KW-0067">ATP-binding</keyword>
<evidence type="ECO:0000256" key="1">
    <source>
        <dbReference type="ARBA" id="ARBA00022741"/>
    </source>
</evidence>
<dbReference type="EMBL" id="LAZR01044153">
    <property type="protein sequence ID" value="KKL05357.1"/>
    <property type="molecule type" value="Genomic_DNA"/>
</dbReference>
<dbReference type="Pfam" id="PF13614">
    <property type="entry name" value="AAA_31"/>
    <property type="match status" value="1"/>
</dbReference>
<dbReference type="InterPro" id="IPR025669">
    <property type="entry name" value="AAA_dom"/>
</dbReference>
<protein>
    <recommendedName>
        <fullName evidence="3">AAA domain-containing protein</fullName>
    </recommendedName>
</protein>
<dbReference type="AlphaFoldDB" id="A0A0F9AUP7"/>
<evidence type="ECO:0000313" key="4">
    <source>
        <dbReference type="EMBL" id="KKL05357.1"/>
    </source>
</evidence>
<dbReference type="PANTHER" id="PTHR43384:SF6">
    <property type="entry name" value="SEPTUM SITE-DETERMINING PROTEIN MIND HOMOLOG, CHLOROPLASTIC"/>
    <property type="match status" value="1"/>
</dbReference>
<dbReference type="Gene3D" id="3.40.50.300">
    <property type="entry name" value="P-loop containing nucleotide triphosphate hydrolases"/>
    <property type="match status" value="1"/>
</dbReference>
<dbReference type="NCBIfam" id="NF047398">
    <property type="entry name" value="AAA_KGGVGR"/>
    <property type="match status" value="1"/>
</dbReference>
<proteinExistence type="predicted"/>